<reference evidence="1" key="1">
    <citation type="journal article" date="2020" name="Stud. Mycol.">
        <title>101 Dothideomycetes genomes: a test case for predicting lifestyles and emergence of pathogens.</title>
        <authorList>
            <person name="Haridas S."/>
            <person name="Albert R."/>
            <person name="Binder M."/>
            <person name="Bloem J."/>
            <person name="Labutti K."/>
            <person name="Salamov A."/>
            <person name="Andreopoulos B."/>
            <person name="Baker S."/>
            <person name="Barry K."/>
            <person name="Bills G."/>
            <person name="Bluhm B."/>
            <person name="Cannon C."/>
            <person name="Castanera R."/>
            <person name="Culley D."/>
            <person name="Daum C."/>
            <person name="Ezra D."/>
            <person name="Gonzalez J."/>
            <person name="Henrissat B."/>
            <person name="Kuo A."/>
            <person name="Liang C."/>
            <person name="Lipzen A."/>
            <person name="Lutzoni F."/>
            <person name="Magnuson J."/>
            <person name="Mondo S."/>
            <person name="Nolan M."/>
            <person name="Ohm R."/>
            <person name="Pangilinan J."/>
            <person name="Park H.-J."/>
            <person name="Ramirez L."/>
            <person name="Alfaro M."/>
            <person name="Sun H."/>
            <person name="Tritt A."/>
            <person name="Yoshinaga Y."/>
            <person name="Zwiers L.-H."/>
            <person name="Turgeon B."/>
            <person name="Goodwin S."/>
            <person name="Spatafora J."/>
            <person name="Crous P."/>
            <person name="Grigoriev I."/>
        </authorList>
    </citation>
    <scope>NUCLEOTIDE SEQUENCE</scope>
    <source>
        <strain evidence="1">CBS 122681</strain>
    </source>
</reference>
<dbReference type="AlphaFoldDB" id="A0A6A6SLI6"/>
<keyword evidence="2" id="KW-1185">Reference proteome</keyword>
<sequence length="270" mass="31187">MDNSQSADVQEPPPLSHSREILLDYHGMFVALQLESSIIEKALETADLQHTDTDLEEKCGPLMKQIEESPIFMKWLESPKPCFLVINHPELCQEEAKIQYAYIANQWIDSWKKTNPVLQYLWDSVQPSPQGSFWVLGNLIRELLRYDPPRITHARWPIRPSGCYDKVHLQELFTQYLFQLAGTKKTICVILQGLHDEEQPGETASLVKFLMELIPAEQLWSGCIKMLIMPPIPRDVLQLVPQDKILNMGVEEGNELPPGKRGRWSKYLRR</sequence>
<evidence type="ECO:0000313" key="1">
    <source>
        <dbReference type="EMBL" id="KAF2647034.1"/>
    </source>
</evidence>
<accession>A0A6A6SLI6</accession>
<protein>
    <submittedName>
        <fullName evidence="1">Uncharacterized protein</fullName>
    </submittedName>
</protein>
<proteinExistence type="predicted"/>
<evidence type="ECO:0000313" key="2">
    <source>
        <dbReference type="Proteomes" id="UP000799324"/>
    </source>
</evidence>
<dbReference type="Proteomes" id="UP000799324">
    <property type="component" value="Unassembled WGS sequence"/>
</dbReference>
<gene>
    <name evidence="1" type="ORF">K491DRAFT_685840</name>
</gene>
<organism evidence="1 2">
    <name type="scientific">Lophiostoma macrostomum CBS 122681</name>
    <dbReference type="NCBI Taxonomy" id="1314788"/>
    <lineage>
        <taxon>Eukaryota</taxon>
        <taxon>Fungi</taxon>
        <taxon>Dikarya</taxon>
        <taxon>Ascomycota</taxon>
        <taxon>Pezizomycotina</taxon>
        <taxon>Dothideomycetes</taxon>
        <taxon>Pleosporomycetidae</taxon>
        <taxon>Pleosporales</taxon>
        <taxon>Lophiostomataceae</taxon>
        <taxon>Lophiostoma</taxon>
    </lineage>
</organism>
<dbReference type="EMBL" id="MU004726">
    <property type="protein sequence ID" value="KAF2647034.1"/>
    <property type="molecule type" value="Genomic_DNA"/>
</dbReference>
<name>A0A6A6SLI6_9PLEO</name>